<sequence>MPGTGGMLPPPRYVLSTPLTLLAPVDYCGPGPRFGVGDVVGCGVNYLADGVGADIFFTLNGRSLGVAFHGVSEQLFPVVRKGRAGGVWEGGSWYLWHRRPVF</sequence>
<evidence type="ECO:0000259" key="1">
    <source>
        <dbReference type="Pfam" id="PF00622"/>
    </source>
</evidence>
<proteinExistence type="predicted"/>
<dbReference type="InterPro" id="IPR013320">
    <property type="entry name" value="ConA-like_dom_sf"/>
</dbReference>
<dbReference type="InterPro" id="IPR043136">
    <property type="entry name" value="B30.2/SPRY_sf"/>
</dbReference>
<organism evidence="2">
    <name type="scientific">Rhizochromulina marina</name>
    <dbReference type="NCBI Taxonomy" id="1034831"/>
    <lineage>
        <taxon>Eukaryota</taxon>
        <taxon>Sar</taxon>
        <taxon>Stramenopiles</taxon>
        <taxon>Ochrophyta</taxon>
        <taxon>Dictyochophyceae</taxon>
        <taxon>Rhizochromulinales</taxon>
        <taxon>Rhizochromulina</taxon>
    </lineage>
</organism>
<dbReference type="Pfam" id="PF00622">
    <property type="entry name" value="SPRY"/>
    <property type="match status" value="1"/>
</dbReference>
<accession>A0A7S2RQF8</accession>
<dbReference type="AlphaFoldDB" id="A0A7S2RQF8"/>
<gene>
    <name evidence="2" type="ORF">RMAR1173_LOCUS6892</name>
</gene>
<dbReference type="InterPro" id="IPR003877">
    <property type="entry name" value="SPRY_dom"/>
</dbReference>
<dbReference type="Gene3D" id="2.60.120.920">
    <property type="match status" value="1"/>
</dbReference>
<reference evidence="2" key="1">
    <citation type="submission" date="2021-01" db="EMBL/GenBank/DDBJ databases">
        <authorList>
            <person name="Corre E."/>
            <person name="Pelletier E."/>
            <person name="Niang G."/>
            <person name="Scheremetjew M."/>
            <person name="Finn R."/>
            <person name="Kale V."/>
            <person name="Holt S."/>
            <person name="Cochrane G."/>
            <person name="Meng A."/>
            <person name="Brown T."/>
            <person name="Cohen L."/>
        </authorList>
    </citation>
    <scope>NUCLEOTIDE SEQUENCE</scope>
    <source>
        <strain evidence="2">CCMP1243</strain>
    </source>
</reference>
<dbReference type="SUPFAM" id="SSF49899">
    <property type="entry name" value="Concanavalin A-like lectins/glucanases"/>
    <property type="match status" value="1"/>
</dbReference>
<dbReference type="EMBL" id="HBHJ01010568">
    <property type="protein sequence ID" value="CAD9677689.1"/>
    <property type="molecule type" value="Transcribed_RNA"/>
</dbReference>
<name>A0A7S2RQF8_9STRA</name>
<protein>
    <recommendedName>
        <fullName evidence="1">SPRY domain-containing protein</fullName>
    </recommendedName>
</protein>
<feature type="domain" description="SPRY" evidence="1">
    <location>
        <begin position="32"/>
        <end position="79"/>
    </location>
</feature>
<evidence type="ECO:0000313" key="2">
    <source>
        <dbReference type="EMBL" id="CAD9677689.1"/>
    </source>
</evidence>